<gene>
    <name evidence="1" type="ORF">SGM_1375</name>
</gene>
<protein>
    <recommendedName>
        <fullName evidence="3">SH3 domain-containing protein</fullName>
    </recommendedName>
</protein>
<comment type="caution">
    <text evidence="1">The sequence shown here is derived from an EMBL/GenBank/DDBJ whole genome shotgun (WGS) entry which is preliminary data.</text>
</comment>
<evidence type="ECO:0008006" key="3">
    <source>
        <dbReference type="Google" id="ProtNLM"/>
    </source>
</evidence>
<accession>F3NE11</accession>
<evidence type="ECO:0000313" key="2">
    <source>
        <dbReference type="Proteomes" id="UP000003022"/>
    </source>
</evidence>
<dbReference type="AlphaFoldDB" id="F3NE11"/>
<proteinExistence type="predicted"/>
<organism evidence="1 2">
    <name type="scientific">Streptomyces griseoaurantiacus M045</name>
    <dbReference type="NCBI Taxonomy" id="996637"/>
    <lineage>
        <taxon>Bacteria</taxon>
        <taxon>Bacillati</taxon>
        <taxon>Actinomycetota</taxon>
        <taxon>Actinomycetes</taxon>
        <taxon>Kitasatosporales</taxon>
        <taxon>Streptomycetaceae</taxon>
        <taxon>Streptomyces</taxon>
        <taxon>Streptomyces aurantiacus group</taxon>
    </lineage>
</organism>
<dbReference type="EMBL" id="AEYX01000025">
    <property type="protein sequence ID" value="EGG48281.1"/>
    <property type="molecule type" value="Genomic_DNA"/>
</dbReference>
<sequence>MTSTGINRNPDAVSSDRWYLAKWKDGRTGYICEVYIARAYRGGVGLNHCR</sequence>
<name>F3NE11_9ACTN</name>
<dbReference type="Proteomes" id="UP000003022">
    <property type="component" value="Unassembled WGS sequence"/>
</dbReference>
<evidence type="ECO:0000313" key="1">
    <source>
        <dbReference type="EMBL" id="EGG48281.1"/>
    </source>
</evidence>
<keyword evidence="2" id="KW-1185">Reference proteome</keyword>
<reference evidence="1 2" key="1">
    <citation type="journal article" date="2011" name="J. Bacteriol.">
        <title>Draft genome sequence of the marine bacterium Streptomyces griseoaurantiacus M045, which produces novel manumycin-type antibiotics with a pABA core component.</title>
        <authorList>
            <person name="Li F."/>
            <person name="Jiang P."/>
            <person name="Zheng H."/>
            <person name="Wang S."/>
            <person name="Zhao G."/>
            <person name="Qin S."/>
            <person name="Liu Z."/>
        </authorList>
    </citation>
    <scope>NUCLEOTIDE SEQUENCE [LARGE SCALE GENOMIC DNA]</scope>
    <source>
        <strain evidence="1 2">M045</strain>
    </source>
</reference>